<keyword evidence="1" id="KW-0496">Mitochondrion</keyword>
<proteinExistence type="predicted"/>
<evidence type="ECO:0000313" key="1">
    <source>
        <dbReference type="EMBL" id="ART31010.1"/>
    </source>
</evidence>
<dbReference type="EMBL" id="KY774314">
    <property type="protein sequence ID" value="ART31010.1"/>
    <property type="molecule type" value="Genomic_DNA"/>
</dbReference>
<reference evidence="1" key="1">
    <citation type="submission" date="2017-03" db="EMBL/GenBank/DDBJ databases">
        <title>The mitochondrial genome of the carnivorous plant Utricularia reniformis (Lentibulariaceae): structure, comparative analysis and evolutionary landmarks.</title>
        <authorList>
            <person name="Silva S.R."/>
            <person name="Alvarenga D.O."/>
            <person name="Michael T.P."/>
            <person name="Miranda V.F.O."/>
            <person name="Varani A.M."/>
        </authorList>
    </citation>
    <scope>NUCLEOTIDE SEQUENCE</scope>
</reference>
<organism evidence="1">
    <name type="scientific">Utricularia reniformis</name>
    <dbReference type="NCBI Taxonomy" id="192314"/>
    <lineage>
        <taxon>Eukaryota</taxon>
        <taxon>Viridiplantae</taxon>
        <taxon>Streptophyta</taxon>
        <taxon>Embryophyta</taxon>
        <taxon>Tracheophyta</taxon>
        <taxon>Spermatophyta</taxon>
        <taxon>Magnoliopsida</taxon>
        <taxon>eudicotyledons</taxon>
        <taxon>Gunneridae</taxon>
        <taxon>Pentapetalae</taxon>
        <taxon>asterids</taxon>
        <taxon>lamiids</taxon>
        <taxon>Lamiales</taxon>
        <taxon>Lentibulariaceae</taxon>
        <taxon>Utricularia</taxon>
    </lineage>
</organism>
<geneLocation type="mitochondrion" evidence="1"/>
<dbReference type="AlphaFoldDB" id="A0A1Y0B0T1"/>
<gene>
    <name evidence="1" type="ORF">AEK19_MT0767</name>
</gene>
<accession>A0A1Y0B0T1</accession>
<protein>
    <submittedName>
        <fullName evidence="1">Uncharacterized protein</fullName>
    </submittedName>
</protein>
<name>A0A1Y0B0T1_9LAMI</name>
<sequence length="68" mass="7934">MAPFSRALLQENTRVLYENPLIHISETKLLRHSFLLQLHSQQQALDLKLTEKATRLHRQQRKDAGTLS</sequence>